<keyword evidence="3 6" id="KW-0378">Hydrolase</keyword>
<keyword evidence="1 6" id="KW-0645">Protease</keyword>
<dbReference type="GO" id="GO:0046872">
    <property type="term" value="F:metal ion binding"/>
    <property type="evidence" value="ECO:0007669"/>
    <property type="project" value="UniProtKB-UniRule"/>
</dbReference>
<evidence type="ECO:0000256" key="5">
    <source>
        <dbReference type="ARBA" id="ARBA00023049"/>
    </source>
</evidence>
<dbReference type="InterPro" id="IPR001567">
    <property type="entry name" value="Pept_M3A_M3B_dom"/>
</dbReference>
<comment type="cofactor">
    <cofactor evidence="6">
        <name>Zn(2+)</name>
        <dbReference type="ChEBI" id="CHEBI:29105"/>
    </cofactor>
    <text evidence="6">Binds 1 zinc ion.</text>
</comment>
<evidence type="ECO:0000256" key="3">
    <source>
        <dbReference type="ARBA" id="ARBA00022801"/>
    </source>
</evidence>
<sequence length="514" mass="60870">MMYFGMDKLANITQMEEWKRAYSAAIEQLDLLYQEENRLYYSTYAQGIQSERLREIMSVKHNLMTNESIALELDSKKKTFEKDSIWKRRLEVFLSKMKQESLDSQDELVAVQHKLQSELLESSFTVDGKVYNLGSVHSAIMENPDRELRKSLFEEAKKVGARNEELFRELIQIRNQLAKELGYQNYYHFRCSLQEMDMDAYIDEMNDLLKSAQDRSDYWDHRIKEKFGYKKIHQYDQYFSVFNFQESSEADLFKAERIKEVFSGTLTSFGLSMDDLPLSVECLEIPYGGFCINIHPTDTRVVVNKRDAYSVYVSGLHELGHAIDGVYSSYQYPELYRFYSSIAAEGVAELFQTIATDKEFLLKHFKLDDTTVIQLLEQKELMDIKMVKMNFYYSLVEYELYTNPERNFQEVANECYKEVFGTEGEAFHPASEMFYIENPAFFQDYNMALAIREMILHTFKINSLYGKREIFEEIVEKYLEPNQLYTWQERIRRLCGEEFTFRYLKRTLGKGETK</sequence>
<dbReference type="Gene3D" id="1.10.1370.30">
    <property type="match status" value="1"/>
</dbReference>
<keyword evidence="4 6" id="KW-0862">Zinc</keyword>
<name>A0A5D4T306_9BACI</name>
<comment type="similarity">
    <text evidence="6">Belongs to the peptidase M3 family.</text>
</comment>
<dbReference type="Pfam" id="PF01432">
    <property type="entry name" value="Peptidase_M3"/>
    <property type="match status" value="1"/>
</dbReference>
<dbReference type="Proteomes" id="UP000324517">
    <property type="component" value="Unassembled WGS sequence"/>
</dbReference>
<keyword evidence="2 6" id="KW-0479">Metal-binding</keyword>
<dbReference type="PANTHER" id="PTHR11804:SF84">
    <property type="entry name" value="SACCHAROLYSIN"/>
    <property type="match status" value="1"/>
</dbReference>
<gene>
    <name evidence="8" type="ORF">FZC75_17200</name>
</gene>
<evidence type="ECO:0000256" key="2">
    <source>
        <dbReference type="ARBA" id="ARBA00022723"/>
    </source>
</evidence>
<evidence type="ECO:0000313" key="8">
    <source>
        <dbReference type="EMBL" id="TYS69291.1"/>
    </source>
</evidence>
<organism evidence="8 9">
    <name type="scientific">Sutcliffiella horikoshii</name>
    <dbReference type="NCBI Taxonomy" id="79883"/>
    <lineage>
        <taxon>Bacteria</taxon>
        <taxon>Bacillati</taxon>
        <taxon>Bacillota</taxon>
        <taxon>Bacilli</taxon>
        <taxon>Bacillales</taxon>
        <taxon>Bacillaceae</taxon>
        <taxon>Sutcliffiella</taxon>
    </lineage>
</organism>
<dbReference type="InterPro" id="IPR045090">
    <property type="entry name" value="Pept_M3A_M3B"/>
</dbReference>
<evidence type="ECO:0000259" key="7">
    <source>
        <dbReference type="Pfam" id="PF01432"/>
    </source>
</evidence>
<comment type="caution">
    <text evidence="8">The sequence shown here is derived from an EMBL/GenBank/DDBJ whole genome shotgun (WGS) entry which is preliminary data.</text>
</comment>
<feature type="domain" description="Peptidase M3A/M3B catalytic" evidence="7">
    <location>
        <begin position="140"/>
        <end position="263"/>
    </location>
</feature>
<dbReference type="GO" id="GO:0006518">
    <property type="term" value="P:peptide metabolic process"/>
    <property type="evidence" value="ECO:0007669"/>
    <property type="project" value="TreeGrafter"/>
</dbReference>
<evidence type="ECO:0000313" key="9">
    <source>
        <dbReference type="Proteomes" id="UP000324517"/>
    </source>
</evidence>
<dbReference type="GO" id="GO:0006508">
    <property type="term" value="P:proteolysis"/>
    <property type="evidence" value="ECO:0007669"/>
    <property type="project" value="UniProtKB-KW"/>
</dbReference>
<evidence type="ECO:0000256" key="6">
    <source>
        <dbReference type="RuleBase" id="RU003435"/>
    </source>
</evidence>
<reference evidence="8 9" key="1">
    <citation type="submission" date="2019-08" db="EMBL/GenBank/DDBJ databases">
        <title>Bacillus genomes from the desert of Cuatro Cienegas, Coahuila.</title>
        <authorList>
            <person name="Olmedo-Alvarez G."/>
        </authorList>
    </citation>
    <scope>NUCLEOTIDE SEQUENCE [LARGE SCALE GENOMIC DNA]</scope>
    <source>
        <strain evidence="8 9">CH98b_3T</strain>
    </source>
</reference>
<proteinExistence type="inferred from homology"/>
<keyword evidence="5 6" id="KW-0482">Metalloprotease</keyword>
<accession>A0A5D4T306</accession>
<evidence type="ECO:0000256" key="1">
    <source>
        <dbReference type="ARBA" id="ARBA00022670"/>
    </source>
</evidence>
<dbReference type="SUPFAM" id="SSF55486">
    <property type="entry name" value="Metalloproteases ('zincins'), catalytic domain"/>
    <property type="match status" value="1"/>
</dbReference>
<dbReference type="RefSeq" id="WP_148980154.1">
    <property type="nucleotide sequence ID" value="NZ_JBNILM010000008.1"/>
</dbReference>
<dbReference type="PANTHER" id="PTHR11804">
    <property type="entry name" value="PROTEASE M3 THIMET OLIGOPEPTIDASE-RELATED"/>
    <property type="match status" value="1"/>
</dbReference>
<dbReference type="AlphaFoldDB" id="A0A5D4T306"/>
<dbReference type="OrthoDB" id="9762795at2"/>
<dbReference type="GO" id="GO:0004222">
    <property type="term" value="F:metalloendopeptidase activity"/>
    <property type="evidence" value="ECO:0007669"/>
    <property type="project" value="InterPro"/>
</dbReference>
<evidence type="ECO:0000256" key="4">
    <source>
        <dbReference type="ARBA" id="ARBA00022833"/>
    </source>
</evidence>
<protein>
    <recommendedName>
        <fullName evidence="7">Peptidase M3A/M3B catalytic domain-containing protein</fullName>
    </recommendedName>
</protein>
<dbReference type="EMBL" id="VTET01000009">
    <property type="protein sequence ID" value="TYS69291.1"/>
    <property type="molecule type" value="Genomic_DNA"/>
</dbReference>